<dbReference type="NCBIfam" id="TIGR02385">
    <property type="entry name" value="RelE_StbE"/>
    <property type="match status" value="1"/>
</dbReference>
<dbReference type="InterPro" id="IPR004386">
    <property type="entry name" value="Toxin_YafQ-like"/>
</dbReference>
<dbReference type="InterPro" id="IPR035093">
    <property type="entry name" value="RelE/ParE_toxin_dom_sf"/>
</dbReference>
<dbReference type="SUPFAM" id="SSF143011">
    <property type="entry name" value="RelE-like"/>
    <property type="match status" value="1"/>
</dbReference>
<reference evidence="2 3" key="1">
    <citation type="submission" date="2023-06" db="EMBL/GenBank/DDBJ databases">
        <title>Campylobacter magnum sp. nov., isolated from cecal contents of domestic pigs (Sus scrofa domesticus).</title>
        <authorList>
            <person name="Papic B."/>
            <person name="Gruntar I."/>
        </authorList>
    </citation>
    <scope>NUCLEOTIDE SEQUENCE [LARGE SCALE GENOMIC DNA]</scope>
    <source>
        <strain evidence="3">34484-21</strain>
    </source>
</reference>
<keyword evidence="3" id="KW-1185">Reference proteome</keyword>
<dbReference type="Gene3D" id="3.30.2310.20">
    <property type="entry name" value="RelE-like"/>
    <property type="match status" value="1"/>
</dbReference>
<proteinExistence type="predicted"/>
<dbReference type="PANTHER" id="PTHR40588:SF1">
    <property type="entry name" value="MRNA INTERFERASE TOXIN YAFQ"/>
    <property type="match status" value="1"/>
</dbReference>
<organism evidence="2 3">
    <name type="scientific">Campylobacter magnus</name>
    <dbReference type="NCBI Taxonomy" id="3026462"/>
    <lineage>
        <taxon>Bacteria</taxon>
        <taxon>Pseudomonadati</taxon>
        <taxon>Campylobacterota</taxon>
        <taxon>Epsilonproteobacteria</taxon>
        <taxon>Campylobacterales</taxon>
        <taxon>Campylobacteraceae</taxon>
        <taxon>Campylobacter</taxon>
    </lineage>
</organism>
<evidence type="ECO:0000256" key="1">
    <source>
        <dbReference type="ARBA" id="ARBA00022649"/>
    </source>
</evidence>
<protein>
    <submittedName>
        <fullName evidence="2">Type II toxin-antitoxin system YafQ family toxin</fullName>
    </submittedName>
</protein>
<evidence type="ECO:0000313" key="3">
    <source>
        <dbReference type="Proteomes" id="UP001171111"/>
    </source>
</evidence>
<dbReference type="PIRSF" id="PIRSF006156">
    <property type="entry name" value="YafQ"/>
    <property type="match status" value="1"/>
</dbReference>
<dbReference type="Proteomes" id="UP001171111">
    <property type="component" value="Unassembled WGS sequence"/>
</dbReference>
<evidence type="ECO:0000313" key="2">
    <source>
        <dbReference type="EMBL" id="MDO2409782.1"/>
    </source>
</evidence>
<dbReference type="EMBL" id="JAULJQ010000007">
    <property type="protein sequence ID" value="MDO2409782.1"/>
    <property type="molecule type" value="Genomic_DNA"/>
</dbReference>
<comment type="caution">
    <text evidence="2">The sequence shown here is derived from an EMBL/GenBank/DDBJ whole genome shotgun (WGS) entry which is preliminary data.</text>
</comment>
<accession>A0ABT8TD49</accession>
<name>A0ABT8TD49_9BACT</name>
<dbReference type="RefSeq" id="WP_302244565.1">
    <property type="nucleotide sequence ID" value="NZ_JAULJQ010000007.1"/>
</dbReference>
<dbReference type="InterPro" id="IPR007712">
    <property type="entry name" value="RelE/ParE_toxin"/>
</dbReference>
<dbReference type="PANTHER" id="PTHR40588">
    <property type="entry name" value="MRNA INTERFERASE TOXIN YAFQ"/>
    <property type="match status" value="1"/>
</dbReference>
<gene>
    <name evidence="2" type="ORF">Q2362_06685</name>
</gene>
<keyword evidence="1" id="KW-1277">Toxin-antitoxin system</keyword>
<dbReference type="Pfam" id="PF15738">
    <property type="entry name" value="YafQ_toxin"/>
    <property type="match status" value="1"/>
</dbReference>
<sequence>MIYNIAFGKAYIKSLKKLNDKDKMLVRDTVELLASGAELLPKYKDHALKGQYLGFRECHVKPDLLLVYRKNNDILELYLLDVGSHSDLF</sequence>